<organism evidence="13 14">
    <name type="scientific">Arachidicoccus soli</name>
    <dbReference type="NCBI Taxonomy" id="2341117"/>
    <lineage>
        <taxon>Bacteria</taxon>
        <taxon>Pseudomonadati</taxon>
        <taxon>Bacteroidota</taxon>
        <taxon>Chitinophagia</taxon>
        <taxon>Chitinophagales</taxon>
        <taxon>Chitinophagaceae</taxon>
        <taxon>Arachidicoccus</taxon>
    </lineage>
</organism>
<keyword evidence="2 8" id="KW-0813">Transport</keyword>
<keyword evidence="7 8" id="KW-0998">Cell outer membrane</keyword>
<dbReference type="AlphaFoldDB" id="A0A386HTD8"/>
<dbReference type="InterPro" id="IPR000531">
    <property type="entry name" value="Beta-barrel_TonB"/>
</dbReference>
<dbReference type="InterPro" id="IPR036942">
    <property type="entry name" value="Beta-barrel_TonB_sf"/>
</dbReference>
<dbReference type="Proteomes" id="UP000266118">
    <property type="component" value="Chromosome"/>
</dbReference>
<evidence type="ECO:0000313" key="14">
    <source>
        <dbReference type="Proteomes" id="UP000266118"/>
    </source>
</evidence>
<protein>
    <submittedName>
        <fullName evidence="13">SusC/RagA family TonB-linked outer membrane protein</fullName>
    </submittedName>
</protein>
<reference evidence="13 14" key="1">
    <citation type="submission" date="2018-09" db="EMBL/GenBank/DDBJ databases">
        <title>Arachidicoccus sp. nov., a bacterium isolated from soil.</title>
        <authorList>
            <person name="Weon H.-Y."/>
            <person name="Kwon S.-W."/>
            <person name="Lee S.A."/>
        </authorList>
    </citation>
    <scope>NUCLEOTIDE SEQUENCE [LARGE SCALE GENOMIC DNA]</scope>
    <source>
        <strain evidence="13 14">KIS59-12</strain>
    </source>
</reference>
<dbReference type="GO" id="GO:0009279">
    <property type="term" value="C:cell outer membrane"/>
    <property type="evidence" value="ECO:0007669"/>
    <property type="project" value="UniProtKB-SubCell"/>
</dbReference>
<comment type="subcellular location">
    <subcellularLocation>
        <location evidence="1 8">Cell outer membrane</location>
        <topology evidence="1 8">Multi-pass membrane protein</topology>
    </subcellularLocation>
</comment>
<sequence>MKKSNLRFFKTFLLAVIVLCMQNNSFAQTGYISGSVKSNTGDPLSGVTITVKNSKAHDITKADGSFSIKAQRGATLVFTYIGYETQTLEANSDILNVVLIPAQAASAGDEVIVTALGIKKKSKSLGYAVQEVSGQTLADAKEPNLVNDLSGKVAGLQIIRSGNGPGASSQIVLRGNNSITGLSQPLIVVDGVPYDNFTGASNNDFWNPSLDMGNGLADISAEDIASLTVLKGPAAAALYGSRGGNGVIMITTKTGRKQNGLGINVSSSIGVESIFANPDLQNTYSAGTLGIYGPTASQSWGAKIAGQTVQDAAGNNVVLKPHNNVANYFGNGIASNQSISFQQLINNTSIYTSYNRMDDKSIIPGAKLTRNNITTRVTTKFGTDNRWSLDAKVQYINSAANNRPQGGAAVQGNNTFFATYLLPPSIDITQYRNAVDSAGKMRWYAGGNAQNPYWAAKYRLNSDARDRFLMHGILKYQFTSWLNAQIEGGSDMYTINTENKMYAGSPASKTGNYGVGKSTFRETNYSTLITASKDNVFGKLGGTISVGGNLMSQYTSNIGTSVGLLVVPDYFSVNNGAGNPTVSSGYTNERINSVYGTAELNYDDYVFLTGTLRNDWSSTLSPANKSYRYPSVSLSYVFTDMINKVGGHLPSWISYGKLRASYASAGDGLPPYSLYNTYIIGKDPNGNTTAQNGSNTLFDPNVKAELIKSYEAGLEMRFLQSRIGFDLSVYKDNAVNQLIRLPMNPLSGYSYKMINAGNIQNKGIELIADAKILDNPTGFNWTSTVNWSTNDNTIQSLYGDVKTYSLGGYDNLAVVAEVGKKYGEIYGSYFDRVTDKTSPYYNQLILTNTGLPQTAPNQATKDLGNQQASSLLGFTNSFSYKNFHLSILLDARFGGKIFSGTMDALELNGVSALTVVNGSRDSMLVKGVIDNGSGSYTQNTQKVSPQDYWKQIGATGGNLGINEANMYDASNIRIRNIQLGYSFSRKMLTKTPFQKAMLSVSMNNVWLISSHMHGLDPESVYATSTNATGFENGAAPTTRTFYINLNLGF</sequence>
<proteinExistence type="inferred from homology"/>
<dbReference type="SUPFAM" id="SSF49464">
    <property type="entry name" value="Carboxypeptidase regulatory domain-like"/>
    <property type="match status" value="1"/>
</dbReference>
<dbReference type="SUPFAM" id="SSF56935">
    <property type="entry name" value="Porins"/>
    <property type="match status" value="1"/>
</dbReference>
<dbReference type="RefSeq" id="WP_119990696.1">
    <property type="nucleotide sequence ID" value="NZ_CP032489.1"/>
</dbReference>
<name>A0A386HTD8_9BACT</name>
<evidence type="ECO:0000256" key="10">
    <source>
        <dbReference type="SAM" id="SignalP"/>
    </source>
</evidence>
<feature type="domain" description="TonB-dependent receptor-like beta-barrel" evidence="11">
    <location>
        <begin position="438"/>
        <end position="822"/>
    </location>
</feature>
<dbReference type="NCBIfam" id="TIGR04056">
    <property type="entry name" value="OMP_RagA_SusC"/>
    <property type="match status" value="1"/>
</dbReference>
<evidence type="ECO:0000259" key="12">
    <source>
        <dbReference type="Pfam" id="PF07715"/>
    </source>
</evidence>
<dbReference type="Pfam" id="PF13715">
    <property type="entry name" value="CarbopepD_reg_2"/>
    <property type="match status" value="1"/>
</dbReference>
<evidence type="ECO:0000256" key="1">
    <source>
        <dbReference type="ARBA" id="ARBA00004571"/>
    </source>
</evidence>
<keyword evidence="6 8" id="KW-0472">Membrane</keyword>
<evidence type="ECO:0000256" key="6">
    <source>
        <dbReference type="ARBA" id="ARBA00023136"/>
    </source>
</evidence>
<dbReference type="EMBL" id="CP032489">
    <property type="protein sequence ID" value="AYD49197.1"/>
    <property type="molecule type" value="Genomic_DNA"/>
</dbReference>
<evidence type="ECO:0000256" key="4">
    <source>
        <dbReference type="ARBA" id="ARBA00022692"/>
    </source>
</evidence>
<evidence type="ECO:0000256" key="2">
    <source>
        <dbReference type="ARBA" id="ARBA00022448"/>
    </source>
</evidence>
<keyword evidence="5 9" id="KW-0798">TonB box</keyword>
<gene>
    <name evidence="13" type="ORF">D6B99_17145</name>
</gene>
<dbReference type="NCBIfam" id="TIGR04057">
    <property type="entry name" value="SusC_RagA_signa"/>
    <property type="match status" value="1"/>
</dbReference>
<keyword evidence="10" id="KW-0732">Signal</keyword>
<feature type="chain" id="PRO_5017317163" evidence="10">
    <location>
        <begin position="28"/>
        <end position="1049"/>
    </location>
</feature>
<evidence type="ECO:0000313" key="13">
    <source>
        <dbReference type="EMBL" id="AYD49197.1"/>
    </source>
</evidence>
<evidence type="ECO:0000256" key="8">
    <source>
        <dbReference type="PROSITE-ProRule" id="PRU01360"/>
    </source>
</evidence>
<comment type="similarity">
    <text evidence="8 9">Belongs to the TonB-dependent receptor family.</text>
</comment>
<keyword evidence="3 8" id="KW-1134">Transmembrane beta strand</keyword>
<dbReference type="Pfam" id="PF00593">
    <property type="entry name" value="TonB_dep_Rec_b-barrel"/>
    <property type="match status" value="1"/>
</dbReference>
<dbReference type="InterPro" id="IPR023997">
    <property type="entry name" value="TonB-dep_OMP_SusC/RagA_CS"/>
</dbReference>
<feature type="signal peptide" evidence="10">
    <location>
        <begin position="1"/>
        <end position="27"/>
    </location>
</feature>
<keyword evidence="14" id="KW-1185">Reference proteome</keyword>
<evidence type="ECO:0000259" key="11">
    <source>
        <dbReference type="Pfam" id="PF00593"/>
    </source>
</evidence>
<evidence type="ECO:0000256" key="9">
    <source>
        <dbReference type="RuleBase" id="RU003357"/>
    </source>
</evidence>
<dbReference type="PROSITE" id="PS52016">
    <property type="entry name" value="TONB_DEPENDENT_REC_3"/>
    <property type="match status" value="1"/>
</dbReference>
<dbReference type="InterPro" id="IPR023996">
    <property type="entry name" value="TonB-dep_OMP_SusC/RagA"/>
</dbReference>
<dbReference type="Gene3D" id="2.40.170.20">
    <property type="entry name" value="TonB-dependent receptor, beta-barrel domain"/>
    <property type="match status" value="1"/>
</dbReference>
<dbReference type="KEGG" id="ark:D6B99_17145"/>
<accession>A0A386HTD8</accession>
<dbReference type="InterPro" id="IPR037066">
    <property type="entry name" value="Plug_dom_sf"/>
</dbReference>
<dbReference type="Gene3D" id="2.170.130.10">
    <property type="entry name" value="TonB-dependent receptor, plug domain"/>
    <property type="match status" value="1"/>
</dbReference>
<dbReference type="InterPro" id="IPR039426">
    <property type="entry name" value="TonB-dep_rcpt-like"/>
</dbReference>
<evidence type="ECO:0000256" key="3">
    <source>
        <dbReference type="ARBA" id="ARBA00022452"/>
    </source>
</evidence>
<keyword evidence="4 8" id="KW-0812">Transmembrane</keyword>
<feature type="domain" description="TonB-dependent receptor plug" evidence="12">
    <location>
        <begin position="124"/>
        <end position="247"/>
    </location>
</feature>
<evidence type="ECO:0000256" key="5">
    <source>
        <dbReference type="ARBA" id="ARBA00023077"/>
    </source>
</evidence>
<dbReference type="Gene3D" id="2.60.40.1120">
    <property type="entry name" value="Carboxypeptidase-like, regulatory domain"/>
    <property type="match status" value="1"/>
</dbReference>
<dbReference type="InterPro" id="IPR008969">
    <property type="entry name" value="CarboxyPept-like_regulatory"/>
</dbReference>
<dbReference type="Pfam" id="PF07715">
    <property type="entry name" value="Plug"/>
    <property type="match status" value="1"/>
</dbReference>
<evidence type="ECO:0000256" key="7">
    <source>
        <dbReference type="ARBA" id="ARBA00023237"/>
    </source>
</evidence>
<dbReference type="OrthoDB" id="9768177at2"/>
<dbReference type="InterPro" id="IPR012910">
    <property type="entry name" value="Plug_dom"/>
</dbReference>